<keyword evidence="10" id="KW-0175">Coiled coil</keyword>
<dbReference type="Pfam" id="PF13191">
    <property type="entry name" value="AAA_16"/>
    <property type="match status" value="1"/>
</dbReference>
<dbReference type="CDD" id="cd00082">
    <property type="entry name" value="HisKA"/>
    <property type="match status" value="1"/>
</dbReference>
<feature type="region of interest" description="Disordered" evidence="11">
    <location>
        <begin position="602"/>
        <end position="648"/>
    </location>
</feature>
<evidence type="ECO:0000256" key="11">
    <source>
        <dbReference type="SAM" id="MobiDB-lite"/>
    </source>
</evidence>
<dbReference type="SUPFAM" id="SSF47384">
    <property type="entry name" value="Homodimeric domain of signal transducing histidine kinase"/>
    <property type="match status" value="1"/>
</dbReference>
<dbReference type="Pfam" id="PF00072">
    <property type="entry name" value="Response_reg"/>
    <property type="match status" value="1"/>
</dbReference>
<dbReference type="InterPro" id="IPR003661">
    <property type="entry name" value="HisK_dim/P_dom"/>
</dbReference>
<dbReference type="SUPFAM" id="SSF52172">
    <property type="entry name" value="CheY-like"/>
    <property type="match status" value="2"/>
</dbReference>
<dbReference type="InterPro" id="IPR001789">
    <property type="entry name" value="Sig_transdc_resp-reg_receiver"/>
</dbReference>
<keyword evidence="16" id="KW-1185">Reference proteome</keyword>
<dbReference type="InterPro" id="IPR003018">
    <property type="entry name" value="GAF"/>
</dbReference>
<keyword evidence="7" id="KW-0067">ATP-binding</keyword>
<dbReference type="InterPro" id="IPR041664">
    <property type="entry name" value="AAA_16"/>
</dbReference>
<feature type="region of interest" description="Disordered" evidence="11">
    <location>
        <begin position="1"/>
        <end position="110"/>
    </location>
</feature>
<dbReference type="InterPro" id="IPR011009">
    <property type="entry name" value="Kinase-like_dom_sf"/>
</dbReference>
<feature type="region of interest" description="Disordered" evidence="11">
    <location>
        <begin position="886"/>
        <end position="910"/>
    </location>
</feature>
<reference evidence="15 16" key="1">
    <citation type="submission" date="2016-07" db="EMBL/GenBank/DDBJ databases">
        <title>Pervasive Adenine N6-methylation of Active Genes in Fungi.</title>
        <authorList>
            <consortium name="DOE Joint Genome Institute"/>
            <person name="Mondo S.J."/>
            <person name="Dannebaum R.O."/>
            <person name="Kuo R.C."/>
            <person name="Labutti K."/>
            <person name="Haridas S."/>
            <person name="Kuo A."/>
            <person name="Salamov A."/>
            <person name="Ahrendt S.R."/>
            <person name="Lipzen A."/>
            <person name="Sullivan W."/>
            <person name="Andreopoulos W.B."/>
            <person name="Clum A."/>
            <person name="Lindquist E."/>
            <person name="Daum C."/>
            <person name="Ramamoorthy G.K."/>
            <person name="Gryganskyi A."/>
            <person name="Culley D."/>
            <person name="Magnuson J.K."/>
            <person name="James T.Y."/>
            <person name="O'Malley M.A."/>
            <person name="Stajich J.E."/>
            <person name="Spatafora J.W."/>
            <person name="Visel A."/>
            <person name="Grigoriev I.V."/>
        </authorList>
    </citation>
    <scope>NUCLEOTIDE SEQUENCE [LARGE SCALE GENOMIC DNA]</scope>
    <source>
        <strain evidence="15 16">62-1032</strain>
    </source>
</reference>
<dbReference type="SMART" id="SM00220">
    <property type="entry name" value="S_TKc"/>
    <property type="match status" value="1"/>
</dbReference>
<evidence type="ECO:0000256" key="8">
    <source>
        <dbReference type="ARBA" id="ARBA00023012"/>
    </source>
</evidence>
<dbReference type="SMART" id="SM00387">
    <property type="entry name" value="HATPase_c"/>
    <property type="match status" value="1"/>
</dbReference>
<dbReference type="STRING" id="106004.A0A1Y2G621"/>
<dbReference type="Gene3D" id="3.30.565.10">
    <property type="entry name" value="Histidine kinase-like ATPase, C-terminal domain"/>
    <property type="match status" value="1"/>
</dbReference>
<dbReference type="OrthoDB" id="10266508at2759"/>
<dbReference type="Pfam" id="PF00512">
    <property type="entry name" value="HisKA"/>
    <property type="match status" value="1"/>
</dbReference>
<evidence type="ECO:0000256" key="3">
    <source>
        <dbReference type="ARBA" id="ARBA00022553"/>
    </source>
</evidence>
<sequence>MAPPGGGTGSNKRRRVDSTATATTSPRSTPSTSHSTTLDSTMRSPPPPSPSLRSSTHSTTDPANNSTTQSTSRLTASHPPSSTGSSSTTTPRAQRPKLTHSDSGSSSHINKGDVILLEGYRDVRVFSIHYDDVVVCRAISIHRGDLKVILKLSLSAKPSVAAQFKAETMLLNALRDKGVSNVTKVLAREVGRLGTMLILADDDLFAFSERFLPSTRPPAPNWTDPSTLLTTLDLTIKLIRLLSSLHSLHIVHGSLRPTTISTSIFNEVHVHDFSCAFRTAGVGGLGEGEAGEGSAPIRERGMKEESLPYLAPECSGRVGKSADYRSDYYAIGATLFEILTGRPPFAEAEDALEIIHAHIARRPVMVDSLDESVPRELGLVVAKLLEKSPEERYQTSQGLIVDLEMVATLVRQRASPSTSLPSPSPPPPSPSSNSNPDFHPRRHRLRRALPTPPSFNNVRPRILCPFPPRFVREDQIKSPVPFFAISQALSNLFRQILSEPTPKLILWRRRISHALGKEGHVLADVLPTLENVFEPGWMDTLPPVPVLGAKESEERFRDCVLRVLKVFAREGRPLVLVFDDLQWSTPSDITFILSLLSSSPPDPHAPTTPSLDSSAPSSPKLAPPPPSSSTTTTTAAAPAPTAQASNQQPSSHPILLLCLYRDNEVTPTHIVSTLLLPSLPPPPQRLEILLEPLSLRNVMDFVGESLRTPEMVVAEQEGKSREKEKREMDPGIRTLSEVILSRTSGSPLFVAQLLKALNADGMFTFDFTLHRWVFDLDLIAFKSISTDVVELLLAQMMKFSPATRRALMIAACLGNEELSAETLARATGRTVGELEGDLREAVEEGMLVPVGEVEVDEGEEGEGETLKDGAGSRSRRASLAQVVEMEVDDEGGDAEEQARPRLPKKPLRTLSSGTPKMRVEFYRFFHDRCQQAAYALVPPSDRPQMHYQIGQRLVHSLSEEATYDRIFDLANQLNFGIDILSTTDERDELARYNYLAATKASKATAFEGARKYLQIAWDLLGNGGWVGRPELMGLVTEALVEVEYSLTDYPASQEYVRIFLDHSKDTVAKLRVYARSIRSASAMGDSTKAIEIGREGLAMVGVNLPDDTEEATKLAETIRHELGFTSESIAHLDDRPRMTDVVTCGAQQVMAALVPPIYFTRIDLLGSLSSLAARATHQHGLDDAGAFLFTLLAVLVHGIYGELEESLAYGTAAIRYFEKYGGTPLACPTYKVYSSHVAPWSMPIRATLPSFRKAIAYGIEYRDAEYVGFGCGELCSYSILCGVPLPEVSSNLERFTVLVRKFRHELSTLYIAVVHQSALCLTGRAADPSELEGEAFGLADYHICEEKQYSVTIHLFHMLKLMTAVFFGDLKRAKDSVKSGRLHIAGAQGLIYPVFFQLFEAITLYDEFSILTKEQLDTLAATNKTMGELALTQADNFCSLKLWLDAEAARASGDRQTALSLYDDAIAAALAVDYIHLAACMGERCAKMLNSPKLGAGYLIEARDLWSKWGCQPKVIAMTNEYPHLFPTVVPPSTPRAGSISSGSRDGPNGLDQASSLSAVDESNELLHHDDLDQTSSTHRDEVASSSHTTWTLDRPSKPKRTPSFGSHGSHSHSTGEGHDILSDSQHRESITGHSSEHMSRSHLATELDLRTVVSASSVISMELSVDGVVSKLLSLALRTAGAEMCLLVLDKGGTLCAEAIAKSTSSETQHLRRLDAIDVQPDRYPCSVINYVARSKAMVVNTLDALGESISDPYLNQQKPLSILCLALANQQRVIGVMYMENSQTRNAFTPDRLEILSLISGQAAATIEKARLVQDLKAANADLKRSQAALEGYNRNLEGTVADRTLELRHKNDLLQAEVAEKERAQAEMRSAKDIAESATAMKSQFLANMSHEIRTPFNAVVALAGLLLDTSLNPVQTDYVETIKNSSQELLVVINDILDYSKIELDHLELSKDTVQLRNVLESSMDMLAERAATKSVEMALVIEQGDINIVGDLTRLRQIVVNLLSNAVKFTQDGEIIVTARSEPIARKSEAGEDMCRVTIAVKDSGIGIAKEHFGRLFRVFSQAEGSATTKQFGGTGLGLAISRKLSLLMGGDIELESEVGKGSTFTVTLNVPTAESPEVDLYAAAQNPDLVGKKCLIVDENVTSRLVLQQLVSSFGLVPDAPVDVSNAYGAAVAAHEAGQPHHVIIIDVFLPGFAAQILLRRLRQKEINTPVIALTRMGSPIYEEMRQLDCKFLIKPIKRNRLHHTLRQVFPASEFRKATPPPTTTSPFPTNQAQRAPLSILCAEDNPINVKVITHLLKRIGYTTDIAEDGLIALEKVQKKRYDIIFMDVNMPRMDGLEATREICKLMPDPAQRPMIVCLTANAMSGDKEMCIAAGGDGYVSKPILVPALLEALNAAAAKVQKQRAALGLPSSDQDSSSVPSAGTAAPAPTMPNLTGSGSFELELPATRLGRLSRAGSHSSKGSASRSAGSSPSRSPDPSYRTVSDGGAPSSA</sequence>
<feature type="region of interest" description="Disordered" evidence="11">
    <location>
        <begin position="2413"/>
        <end position="2498"/>
    </location>
</feature>
<dbReference type="SMART" id="SM00065">
    <property type="entry name" value="GAF"/>
    <property type="match status" value="1"/>
</dbReference>
<evidence type="ECO:0000313" key="16">
    <source>
        <dbReference type="Proteomes" id="UP000193467"/>
    </source>
</evidence>
<keyword evidence="4" id="KW-0808">Transferase</keyword>
<comment type="catalytic activity">
    <reaction evidence="1">
        <text>ATP + protein L-histidine = ADP + protein N-phospho-L-histidine.</text>
        <dbReference type="EC" id="2.7.13.3"/>
    </reaction>
</comment>
<dbReference type="InParanoid" id="A0A1Y2G621"/>
<dbReference type="PROSITE" id="PS50011">
    <property type="entry name" value="PROTEIN_KINASE_DOM"/>
    <property type="match status" value="1"/>
</dbReference>
<feature type="domain" description="Response regulatory" evidence="14">
    <location>
        <begin position="2285"/>
        <end position="2403"/>
    </location>
</feature>
<feature type="coiled-coil region" evidence="10">
    <location>
        <begin position="1811"/>
        <end position="1884"/>
    </location>
</feature>
<dbReference type="Gene3D" id="1.10.287.130">
    <property type="match status" value="1"/>
</dbReference>
<name>A0A1Y2G621_9BASI</name>
<feature type="region of interest" description="Disordered" evidence="11">
    <location>
        <begin position="412"/>
        <end position="441"/>
    </location>
</feature>
<evidence type="ECO:0000256" key="2">
    <source>
        <dbReference type="ARBA" id="ARBA00012438"/>
    </source>
</evidence>
<feature type="compositionally biased region" description="Low complexity" evidence="11">
    <location>
        <begin position="51"/>
        <end position="60"/>
    </location>
</feature>
<feature type="compositionally biased region" description="Low complexity" evidence="11">
    <location>
        <begin position="18"/>
        <end position="43"/>
    </location>
</feature>
<dbReference type="Proteomes" id="UP000193467">
    <property type="component" value="Unassembled WGS sequence"/>
</dbReference>
<dbReference type="InterPro" id="IPR011006">
    <property type="entry name" value="CheY-like_superfamily"/>
</dbReference>
<feature type="compositionally biased region" description="Low complexity" evidence="11">
    <location>
        <begin position="75"/>
        <end position="91"/>
    </location>
</feature>
<dbReference type="PROSITE" id="PS50109">
    <property type="entry name" value="HIS_KIN"/>
    <property type="match status" value="1"/>
</dbReference>
<accession>A0A1Y2G621</accession>
<keyword evidence="5" id="KW-0547">Nucleotide-binding</keyword>
<protein>
    <recommendedName>
        <fullName evidence="2">histidine kinase</fullName>
        <ecNumber evidence="2">2.7.13.3</ecNumber>
    </recommendedName>
</protein>
<evidence type="ECO:0000256" key="1">
    <source>
        <dbReference type="ARBA" id="ARBA00000085"/>
    </source>
</evidence>
<feature type="modified residue" description="4-aspartylphosphate" evidence="9">
    <location>
        <position position="2334"/>
    </location>
</feature>
<dbReference type="Gene3D" id="1.10.510.10">
    <property type="entry name" value="Transferase(Phosphotransferase) domain 1"/>
    <property type="match status" value="1"/>
</dbReference>
<organism evidence="15 16">
    <name type="scientific">Leucosporidium creatinivorum</name>
    <dbReference type="NCBI Taxonomy" id="106004"/>
    <lineage>
        <taxon>Eukaryota</taxon>
        <taxon>Fungi</taxon>
        <taxon>Dikarya</taxon>
        <taxon>Basidiomycota</taxon>
        <taxon>Pucciniomycotina</taxon>
        <taxon>Microbotryomycetes</taxon>
        <taxon>Leucosporidiales</taxon>
        <taxon>Leucosporidium</taxon>
    </lineage>
</organism>
<proteinExistence type="predicted"/>
<keyword evidence="8" id="KW-0902">Two-component regulatory system</keyword>
<dbReference type="GO" id="GO:0000155">
    <property type="term" value="F:phosphorelay sensor kinase activity"/>
    <property type="evidence" value="ECO:0007669"/>
    <property type="project" value="InterPro"/>
</dbReference>
<dbReference type="SUPFAM" id="SSF55874">
    <property type="entry name" value="ATPase domain of HSP90 chaperone/DNA topoisomerase II/histidine kinase"/>
    <property type="match status" value="1"/>
</dbReference>
<feature type="compositionally biased region" description="Low complexity" evidence="11">
    <location>
        <begin position="2459"/>
        <end position="2485"/>
    </location>
</feature>
<keyword evidence="3 9" id="KW-0597">Phosphoprotein</keyword>
<dbReference type="Pfam" id="PF00069">
    <property type="entry name" value="Pkinase"/>
    <property type="match status" value="1"/>
</dbReference>
<dbReference type="SUPFAM" id="SSF56112">
    <property type="entry name" value="Protein kinase-like (PK-like)"/>
    <property type="match status" value="1"/>
</dbReference>
<evidence type="ECO:0000256" key="10">
    <source>
        <dbReference type="SAM" id="Coils"/>
    </source>
</evidence>
<dbReference type="EMBL" id="MCGR01000001">
    <property type="protein sequence ID" value="ORY92797.1"/>
    <property type="molecule type" value="Genomic_DNA"/>
</dbReference>
<comment type="caution">
    <text evidence="15">The sequence shown here is derived from an EMBL/GenBank/DDBJ whole genome shotgun (WGS) entry which is preliminary data.</text>
</comment>
<evidence type="ECO:0000256" key="9">
    <source>
        <dbReference type="PROSITE-ProRule" id="PRU00169"/>
    </source>
</evidence>
<feature type="domain" description="Protein kinase" evidence="12">
    <location>
        <begin position="95"/>
        <end position="406"/>
    </location>
</feature>
<dbReference type="CDD" id="cd16922">
    <property type="entry name" value="HATPase_EvgS-ArcB-TorS-like"/>
    <property type="match status" value="1"/>
</dbReference>
<dbReference type="InterPro" id="IPR000719">
    <property type="entry name" value="Prot_kinase_dom"/>
</dbReference>
<dbReference type="InterPro" id="IPR004358">
    <property type="entry name" value="Sig_transdc_His_kin-like_C"/>
</dbReference>
<evidence type="ECO:0000313" key="15">
    <source>
        <dbReference type="EMBL" id="ORY92797.1"/>
    </source>
</evidence>
<feature type="compositionally biased region" description="Low complexity" evidence="11">
    <location>
        <begin position="628"/>
        <end position="648"/>
    </location>
</feature>
<dbReference type="Gene3D" id="3.30.450.40">
    <property type="match status" value="1"/>
</dbReference>
<dbReference type="EC" id="2.7.13.3" evidence="2"/>
<dbReference type="InterPro" id="IPR003594">
    <property type="entry name" value="HATPase_dom"/>
</dbReference>
<dbReference type="InterPro" id="IPR036890">
    <property type="entry name" value="HATPase_C_sf"/>
</dbReference>
<evidence type="ECO:0000259" key="13">
    <source>
        <dbReference type="PROSITE" id="PS50109"/>
    </source>
</evidence>
<dbReference type="FunFam" id="1.10.287.130:FF:000002">
    <property type="entry name" value="Two-component osmosensing histidine kinase"/>
    <property type="match status" value="1"/>
</dbReference>
<feature type="region of interest" description="Disordered" evidence="11">
    <location>
        <begin position="1570"/>
        <end position="1621"/>
    </location>
</feature>
<feature type="domain" description="Histidine kinase" evidence="13">
    <location>
        <begin position="1891"/>
        <end position="2118"/>
    </location>
</feature>
<gene>
    <name evidence="15" type="ORF">BCR35DRAFT_311761</name>
</gene>
<evidence type="ECO:0000256" key="4">
    <source>
        <dbReference type="ARBA" id="ARBA00022679"/>
    </source>
</evidence>
<dbReference type="SUPFAM" id="SSF55781">
    <property type="entry name" value="GAF domain-like"/>
    <property type="match status" value="1"/>
</dbReference>
<dbReference type="PANTHER" id="PTHR45339">
    <property type="entry name" value="HYBRID SIGNAL TRANSDUCTION HISTIDINE KINASE J"/>
    <property type="match status" value="1"/>
</dbReference>
<evidence type="ECO:0000259" key="12">
    <source>
        <dbReference type="PROSITE" id="PS50011"/>
    </source>
</evidence>
<dbReference type="Pfam" id="PF02518">
    <property type="entry name" value="HATPase_c"/>
    <property type="match status" value="1"/>
</dbReference>
<dbReference type="SMART" id="SM00388">
    <property type="entry name" value="HisKA"/>
    <property type="match status" value="1"/>
</dbReference>
<feature type="region of interest" description="Disordered" evidence="11">
    <location>
        <begin position="1529"/>
        <end position="1556"/>
    </location>
</feature>
<dbReference type="InterPro" id="IPR036097">
    <property type="entry name" value="HisK_dim/P_sf"/>
</dbReference>
<keyword evidence="6" id="KW-0418">Kinase</keyword>
<feature type="compositionally biased region" description="Basic and acidic residues" evidence="11">
    <location>
        <begin position="1570"/>
        <end position="1583"/>
    </location>
</feature>
<dbReference type="InterPro" id="IPR029016">
    <property type="entry name" value="GAF-like_dom_sf"/>
</dbReference>
<dbReference type="Pfam" id="PF13185">
    <property type="entry name" value="GAF_2"/>
    <property type="match status" value="1"/>
</dbReference>
<feature type="compositionally biased region" description="Acidic residues" evidence="11">
    <location>
        <begin position="886"/>
        <end position="895"/>
    </location>
</feature>
<dbReference type="SMART" id="SM00448">
    <property type="entry name" value="REC"/>
    <property type="match status" value="2"/>
</dbReference>
<feature type="domain" description="Response regulatory" evidence="14">
    <location>
        <begin position="2139"/>
        <end position="2256"/>
    </location>
</feature>
<dbReference type="GO" id="GO:0005524">
    <property type="term" value="F:ATP binding"/>
    <property type="evidence" value="ECO:0007669"/>
    <property type="project" value="UniProtKB-KW"/>
</dbReference>
<dbReference type="PROSITE" id="PS50110">
    <property type="entry name" value="RESPONSE_REGULATORY"/>
    <property type="match status" value="2"/>
</dbReference>
<evidence type="ECO:0000256" key="7">
    <source>
        <dbReference type="ARBA" id="ARBA00022840"/>
    </source>
</evidence>
<evidence type="ECO:0000259" key="14">
    <source>
        <dbReference type="PROSITE" id="PS50110"/>
    </source>
</evidence>
<feature type="compositionally biased region" description="Low complexity" evidence="11">
    <location>
        <begin position="607"/>
        <end position="620"/>
    </location>
</feature>
<evidence type="ECO:0000256" key="5">
    <source>
        <dbReference type="ARBA" id="ARBA00022741"/>
    </source>
</evidence>
<evidence type="ECO:0000256" key="6">
    <source>
        <dbReference type="ARBA" id="ARBA00022777"/>
    </source>
</evidence>
<dbReference type="CDD" id="cd17546">
    <property type="entry name" value="REC_hyHK_CKI1_RcsC-like"/>
    <property type="match status" value="1"/>
</dbReference>
<feature type="compositionally biased region" description="Polar residues" evidence="11">
    <location>
        <begin position="61"/>
        <end position="74"/>
    </location>
</feature>
<dbReference type="PANTHER" id="PTHR45339:SF3">
    <property type="entry name" value="HISTIDINE KINASE"/>
    <property type="match status" value="1"/>
</dbReference>
<dbReference type="InterPro" id="IPR005467">
    <property type="entry name" value="His_kinase_dom"/>
</dbReference>
<dbReference type="Gene3D" id="3.40.50.2300">
    <property type="match status" value="2"/>
</dbReference>
<dbReference type="PRINTS" id="PR00344">
    <property type="entry name" value="BCTRLSENSOR"/>
</dbReference>
<feature type="compositionally biased region" description="Low complexity" evidence="11">
    <location>
        <begin position="2413"/>
        <end position="2427"/>
    </location>
</feature>
<dbReference type="FunFam" id="3.30.565.10:FF:000010">
    <property type="entry name" value="Sensor histidine kinase RcsC"/>
    <property type="match status" value="1"/>
</dbReference>
<feature type="modified residue" description="4-aspartylphosphate" evidence="9">
    <location>
        <position position="2193"/>
    </location>
</feature>